<organism evidence="7 8">
    <name type="scientific">Candidatus Nitronereus thalassa</name>
    <dbReference type="NCBI Taxonomy" id="3020898"/>
    <lineage>
        <taxon>Bacteria</taxon>
        <taxon>Pseudomonadati</taxon>
        <taxon>Nitrospirota</taxon>
        <taxon>Nitrospiria</taxon>
        <taxon>Nitrospirales</taxon>
        <taxon>Nitrospiraceae</taxon>
        <taxon>Candidatus Nitronereus</taxon>
    </lineage>
</organism>
<dbReference type="EMBL" id="JAQOUE010000001">
    <property type="protein sequence ID" value="MDT7041758.1"/>
    <property type="molecule type" value="Genomic_DNA"/>
</dbReference>
<evidence type="ECO:0000313" key="8">
    <source>
        <dbReference type="Proteomes" id="UP001250932"/>
    </source>
</evidence>
<name>A0ABU3K5W0_9BACT</name>
<dbReference type="InterPro" id="IPR010445">
    <property type="entry name" value="LapA_dom"/>
</dbReference>
<sequence length="62" mass="7157">MSQWKLISICALTGVIVLFTVQNYEVVEIKFLFWNLAMSRALMLFMVLIVGITIGWLLRGHK</sequence>
<comment type="caution">
    <text evidence="7">The sequence shown here is derived from an EMBL/GenBank/DDBJ whole genome shotgun (WGS) entry which is preliminary data.</text>
</comment>
<evidence type="ECO:0000313" key="7">
    <source>
        <dbReference type="EMBL" id="MDT7041758.1"/>
    </source>
</evidence>
<evidence type="ECO:0000256" key="2">
    <source>
        <dbReference type="ARBA" id="ARBA00022692"/>
    </source>
</evidence>
<gene>
    <name evidence="7" type="ORF">PPG34_05300</name>
</gene>
<protein>
    <submittedName>
        <fullName evidence="7">Lipopolysaccharide assembly protein LapA domain-containing protein</fullName>
    </submittedName>
</protein>
<evidence type="ECO:0000256" key="1">
    <source>
        <dbReference type="ARBA" id="ARBA00022475"/>
    </source>
</evidence>
<proteinExistence type="predicted"/>
<reference evidence="7 8" key="1">
    <citation type="journal article" date="2023" name="ISME J.">
        <title>Cultivation and genomic characterization of novel and ubiquitous marine nitrite-oxidizing bacteria from the Nitrospirales.</title>
        <authorList>
            <person name="Mueller A.J."/>
            <person name="Daebeler A."/>
            <person name="Herbold C.W."/>
            <person name="Kirkegaard R.H."/>
            <person name="Daims H."/>
        </authorList>
    </citation>
    <scope>NUCLEOTIDE SEQUENCE [LARGE SCALE GENOMIC DNA]</scope>
    <source>
        <strain evidence="7 8">EB</strain>
    </source>
</reference>
<dbReference type="RefSeq" id="WP_313832106.1">
    <property type="nucleotide sequence ID" value="NZ_JAQOUE010000001.1"/>
</dbReference>
<dbReference type="Pfam" id="PF06305">
    <property type="entry name" value="LapA_dom"/>
    <property type="match status" value="1"/>
</dbReference>
<keyword evidence="2 5" id="KW-0812">Transmembrane</keyword>
<keyword evidence="8" id="KW-1185">Reference proteome</keyword>
<evidence type="ECO:0000256" key="5">
    <source>
        <dbReference type="SAM" id="Phobius"/>
    </source>
</evidence>
<feature type="transmembrane region" description="Helical" evidence="5">
    <location>
        <begin position="33"/>
        <end position="58"/>
    </location>
</feature>
<feature type="domain" description="Lipopolysaccharide assembly protein A" evidence="6">
    <location>
        <begin position="22"/>
        <end position="58"/>
    </location>
</feature>
<evidence type="ECO:0000256" key="4">
    <source>
        <dbReference type="ARBA" id="ARBA00023136"/>
    </source>
</evidence>
<keyword evidence="4 5" id="KW-0472">Membrane</keyword>
<evidence type="ECO:0000256" key="3">
    <source>
        <dbReference type="ARBA" id="ARBA00022989"/>
    </source>
</evidence>
<keyword evidence="1" id="KW-1003">Cell membrane</keyword>
<evidence type="ECO:0000259" key="6">
    <source>
        <dbReference type="Pfam" id="PF06305"/>
    </source>
</evidence>
<keyword evidence="3 5" id="KW-1133">Transmembrane helix</keyword>
<accession>A0ABU3K5W0</accession>
<dbReference type="Proteomes" id="UP001250932">
    <property type="component" value="Unassembled WGS sequence"/>
</dbReference>